<dbReference type="PRINTS" id="PR00019">
    <property type="entry name" value="LEURICHRPT"/>
</dbReference>
<organism evidence="6 7">
    <name type="scientific">Chenopodium quinoa</name>
    <name type="common">Quinoa</name>
    <dbReference type="NCBI Taxonomy" id="63459"/>
    <lineage>
        <taxon>Eukaryota</taxon>
        <taxon>Viridiplantae</taxon>
        <taxon>Streptophyta</taxon>
        <taxon>Embryophyta</taxon>
        <taxon>Tracheophyta</taxon>
        <taxon>Spermatophyta</taxon>
        <taxon>Magnoliopsida</taxon>
        <taxon>eudicotyledons</taxon>
        <taxon>Gunneridae</taxon>
        <taxon>Pentapetalae</taxon>
        <taxon>Caryophyllales</taxon>
        <taxon>Chenopodiaceae</taxon>
        <taxon>Chenopodioideae</taxon>
        <taxon>Atripliceae</taxon>
        <taxon>Chenopodium</taxon>
    </lineage>
</organism>
<dbReference type="Pfam" id="PF12799">
    <property type="entry name" value="LRR_4"/>
    <property type="match status" value="1"/>
</dbReference>
<dbReference type="Gene3D" id="3.80.10.10">
    <property type="entry name" value="Ribonuclease Inhibitor"/>
    <property type="match status" value="2"/>
</dbReference>
<dbReference type="Pfam" id="PF23598">
    <property type="entry name" value="LRR_14"/>
    <property type="match status" value="1"/>
</dbReference>
<dbReference type="PROSITE" id="PS51450">
    <property type="entry name" value="LRR"/>
    <property type="match status" value="3"/>
</dbReference>
<protein>
    <recommendedName>
        <fullName evidence="5">Disease resistance R13L4/SHOC-2-like LRR domain-containing protein</fullName>
    </recommendedName>
</protein>
<keyword evidence="2" id="KW-0677">Repeat</keyword>
<keyword evidence="1" id="KW-0433">Leucine-rich repeat</keyword>
<evidence type="ECO:0000313" key="7">
    <source>
        <dbReference type="Proteomes" id="UP000596660"/>
    </source>
</evidence>
<evidence type="ECO:0000256" key="2">
    <source>
        <dbReference type="ARBA" id="ARBA00022737"/>
    </source>
</evidence>
<reference evidence="6" key="2">
    <citation type="submission" date="2021-03" db="UniProtKB">
        <authorList>
            <consortium name="EnsemblPlants"/>
        </authorList>
    </citation>
    <scope>IDENTIFICATION</scope>
</reference>
<dbReference type="FunFam" id="3.80.10.10:FF:000405">
    <property type="entry name" value="Plant intracellular Ras-group-related LRR protein 4"/>
    <property type="match status" value="1"/>
</dbReference>
<dbReference type="InterPro" id="IPR003591">
    <property type="entry name" value="Leu-rich_rpt_typical-subtyp"/>
</dbReference>
<dbReference type="EnsemblPlants" id="AUR62007265-RA">
    <property type="protein sequence ID" value="AUR62007265-RA:cds"/>
    <property type="gene ID" value="AUR62007265"/>
</dbReference>
<dbReference type="SUPFAM" id="SSF52058">
    <property type="entry name" value="L domain-like"/>
    <property type="match status" value="1"/>
</dbReference>
<dbReference type="GO" id="GO:0005737">
    <property type="term" value="C:cytoplasm"/>
    <property type="evidence" value="ECO:0007669"/>
    <property type="project" value="TreeGrafter"/>
</dbReference>
<dbReference type="AlphaFoldDB" id="A0A803L5X6"/>
<dbReference type="SMART" id="SM00369">
    <property type="entry name" value="LRR_TYP"/>
    <property type="match status" value="7"/>
</dbReference>
<keyword evidence="7" id="KW-1185">Reference proteome</keyword>
<dbReference type="InterPro" id="IPR001611">
    <property type="entry name" value="Leu-rich_rpt"/>
</dbReference>
<proteinExistence type="inferred from homology"/>
<evidence type="ECO:0000256" key="4">
    <source>
        <dbReference type="ARBA" id="ARBA00037519"/>
    </source>
</evidence>
<dbReference type="InterPro" id="IPR032675">
    <property type="entry name" value="LRR_dom_sf"/>
</dbReference>
<dbReference type="Gramene" id="AUR62007265-RA">
    <property type="protein sequence ID" value="AUR62007265-RA:cds"/>
    <property type="gene ID" value="AUR62007265"/>
</dbReference>
<dbReference type="SMART" id="SM00364">
    <property type="entry name" value="LRR_BAC"/>
    <property type="match status" value="10"/>
</dbReference>
<sequence>MSFFNGVEQRKDPIQLIQFEETFQRLEELIQKTDSGNTQMDSLINLEYPDEEIDQNCEIIDGILMKFAENENLESNSVDGPIISQIFAGRGCTKKMSLMEVATLFQNYDKTGASVLDLQGRLMAEVEWLPLSLVKLSNLTEIDISKNEIMALPSDVGNLKALKKFDIHSNQLINLPRSIGELTNLTDLDLHGNRLKSLPASFEKLVGLVNLDLSSNFFTQLPDSIGNLSSLEKLNLDKNELEELPSAIGSCMSLVVLQVNFNQLNSLPEAIGNLANLGILTVRYNKVKILPETMCNLQSLEELNLSFNELESVPDCLCSMASLKILNIGNNFVDLTSLPSSIGNFVMLEELDISYDQIRVLPDSFRFLSKLKVFLADGTPLEIPPEIIKLGAQAVVQYMAELVDKRNRGPLPAKTIIGRSVFRYWPPNRIGSTVLPEGCAIEKLESPSPSS</sequence>
<dbReference type="InterPro" id="IPR055414">
    <property type="entry name" value="LRR_R13L4/SHOC2-like"/>
</dbReference>
<reference evidence="6" key="1">
    <citation type="journal article" date="2017" name="Nature">
        <title>The genome of Chenopodium quinoa.</title>
        <authorList>
            <person name="Jarvis D.E."/>
            <person name="Ho Y.S."/>
            <person name="Lightfoot D.J."/>
            <person name="Schmoeckel S.M."/>
            <person name="Li B."/>
            <person name="Borm T.J.A."/>
            <person name="Ohyanagi H."/>
            <person name="Mineta K."/>
            <person name="Michell C.T."/>
            <person name="Saber N."/>
            <person name="Kharbatia N.M."/>
            <person name="Rupper R.R."/>
            <person name="Sharp A.R."/>
            <person name="Dally N."/>
            <person name="Boughton B.A."/>
            <person name="Woo Y.H."/>
            <person name="Gao G."/>
            <person name="Schijlen E.G.W.M."/>
            <person name="Guo X."/>
            <person name="Momin A.A."/>
            <person name="Negrao S."/>
            <person name="Al-Babili S."/>
            <person name="Gehring C."/>
            <person name="Roessner U."/>
            <person name="Jung C."/>
            <person name="Murphy K."/>
            <person name="Arold S.T."/>
            <person name="Gojobori T."/>
            <person name="van der Linden C.G."/>
            <person name="van Loo E.N."/>
            <person name="Jellen E.N."/>
            <person name="Maughan P.J."/>
            <person name="Tester M."/>
        </authorList>
    </citation>
    <scope>NUCLEOTIDE SEQUENCE [LARGE SCALE GENOMIC DNA]</scope>
    <source>
        <strain evidence="6">cv. PI 614886</strain>
    </source>
</reference>
<feature type="domain" description="Disease resistance R13L4/SHOC-2-like LRR" evidence="5">
    <location>
        <begin position="155"/>
        <end position="236"/>
    </location>
</feature>
<accession>A0A803L5X6</accession>
<evidence type="ECO:0000256" key="1">
    <source>
        <dbReference type="ARBA" id="ARBA00022614"/>
    </source>
</evidence>
<dbReference type="PANTHER" id="PTHR48051">
    <property type="match status" value="1"/>
</dbReference>
<dbReference type="InterPro" id="IPR050216">
    <property type="entry name" value="LRR_domain-containing"/>
</dbReference>
<dbReference type="OMA" id="ITHFTRC"/>
<name>A0A803L5X6_CHEQI</name>
<evidence type="ECO:0000259" key="5">
    <source>
        <dbReference type="Pfam" id="PF23598"/>
    </source>
</evidence>
<dbReference type="Proteomes" id="UP000596660">
    <property type="component" value="Unplaced"/>
</dbReference>
<dbReference type="InterPro" id="IPR025875">
    <property type="entry name" value="Leu-rich_rpt_4"/>
</dbReference>
<evidence type="ECO:0000313" key="6">
    <source>
        <dbReference type="EnsemblPlants" id="AUR62007265-RA:cds"/>
    </source>
</evidence>
<comment type="function">
    <text evidence="4">Leucine-rich repeat protein that likely mediates protein interactions, possibly in the context of signal transduction.</text>
</comment>
<evidence type="ECO:0000256" key="3">
    <source>
        <dbReference type="ARBA" id="ARBA00023786"/>
    </source>
</evidence>
<dbReference type="PANTHER" id="PTHR48051:SF54">
    <property type="entry name" value="LEUCINE-RICH REPEAT-CONTAINING PROTEIN"/>
    <property type="match status" value="1"/>
</dbReference>
<comment type="similarity">
    <text evidence="3">Belongs to the SHOC2 family.</text>
</comment>